<dbReference type="Pfam" id="PF18962">
    <property type="entry name" value="Por_Secre_tail"/>
    <property type="match status" value="1"/>
</dbReference>
<proteinExistence type="predicted"/>
<keyword evidence="1" id="KW-0732">Signal</keyword>
<name>A0A401XI38_9FLAO</name>
<protein>
    <recommendedName>
        <fullName evidence="2">Secretion system C-terminal sorting domain-containing protein</fullName>
    </recommendedName>
</protein>
<reference evidence="3 4" key="1">
    <citation type="submission" date="2018-11" db="EMBL/GenBank/DDBJ databases">
        <title>Schleiferia aggregans sp. nov., a moderately thermophilic heterotrophic bacterium isolated from microbial mats at a terrestrial hot spring.</title>
        <authorList>
            <person name="Iino T."/>
            <person name="Ohkuma M."/>
            <person name="Haruta S."/>
        </authorList>
    </citation>
    <scope>NUCLEOTIDE SEQUENCE [LARGE SCALE GENOMIC DNA]</scope>
    <source>
        <strain evidence="3 4">LA</strain>
    </source>
</reference>
<evidence type="ECO:0000256" key="1">
    <source>
        <dbReference type="ARBA" id="ARBA00022729"/>
    </source>
</evidence>
<evidence type="ECO:0000313" key="4">
    <source>
        <dbReference type="Proteomes" id="UP000286715"/>
    </source>
</evidence>
<dbReference type="EMBL" id="BHZE01000001">
    <property type="protein sequence ID" value="GCD76673.1"/>
    <property type="molecule type" value="Genomic_DNA"/>
</dbReference>
<dbReference type="Proteomes" id="UP000286715">
    <property type="component" value="Unassembled WGS sequence"/>
</dbReference>
<dbReference type="NCBIfam" id="TIGR04183">
    <property type="entry name" value="Por_Secre_tail"/>
    <property type="match status" value="1"/>
</dbReference>
<sequence>MLFDNVSGTGRPIAATYIENVGITYASSIAQWYRDSATALGRWGAYVNNNNSNGIRRIEIRDHLTGNLKYVLTDADGQWGSVNTVNATSGSTPLILPNNLTETFVVNGNVKLSAGKSLEVTGTLTNNGTITLEATSKTDYARLIYGAVSGTGTVNHQMRLTPGSSFKWYALGSPVDGINVNSIGTGQFTSTSVYNWSATGGWTSAHTGTFTRGQGVFIAAGENSPYGFFTIPSDDTNIVFTGVLSANTADVVRTMDYGTAPTGVTFTTSETQGWNLLANPYHADFDLNGLTSDNDSPEKSLSIRTPTGYISYNPSTNTPLSARYLSPGEAFFVRATATGQTFTFALSRRTSSGGDGLLKTQNNFDRVNVRVSKNDRKDEMYVLFKSDATTEFDGQYDAYKFTNIDGYPMLYSVLSNKMYSINTLQALSGAFALPTHFKCSEAGAYTISLFDVSDFDPSIIVTLEDKMTNTLTVLNNGDYTFTHYPTNNPDRFVLHFNKSTVSTSEQEADKFNAWVYEGVLYVKGFENLGNTRLSVTDMSGRVVFSTDANVQSGIRNEIALPKLAAGVYVLRVEAGAQQKAVKIVVP</sequence>
<accession>A0A401XI38</accession>
<comment type="caution">
    <text evidence="3">The sequence shown here is derived from an EMBL/GenBank/DDBJ whole genome shotgun (WGS) entry which is preliminary data.</text>
</comment>
<evidence type="ECO:0000259" key="2">
    <source>
        <dbReference type="Pfam" id="PF18962"/>
    </source>
</evidence>
<keyword evidence="4" id="KW-1185">Reference proteome</keyword>
<organism evidence="3 4">
    <name type="scientific">Thermaurantimonas aggregans</name>
    <dbReference type="NCBI Taxonomy" id="2173829"/>
    <lineage>
        <taxon>Bacteria</taxon>
        <taxon>Pseudomonadati</taxon>
        <taxon>Bacteroidota</taxon>
        <taxon>Flavobacteriia</taxon>
        <taxon>Flavobacteriales</taxon>
        <taxon>Schleiferiaceae</taxon>
        <taxon>Thermaurantimonas</taxon>
    </lineage>
</organism>
<dbReference type="InterPro" id="IPR026444">
    <property type="entry name" value="Secre_tail"/>
</dbReference>
<feature type="domain" description="Secretion system C-terminal sorting" evidence="2">
    <location>
        <begin position="527"/>
        <end position="585"/>
    </location>
</feature>
<evidence type="ECO:0000313" key="3">
    <source>
        <dbReference type="EMBL" id="GCD76673.1"/>
    </source>
</evidence>
<dbReference type="AlphaFoldDB" id="A0A401XI38"/>
<gene>
    <name evidence="3" type="ORF">JCM31826_01550</name>
</gene>